<dbReference type="Pfam" id="PF09190">
    <property type="entry name" value="DALR_2"/>
    <property type="match status" value="1"/>
</dbReference>
<evidence type="ECO:0000256" key="9">
    <source>
        <dbReference type="ARBA" id="ARBA00022840"/>
    </source>
</evidence>
<dbReference type="GO" id="GO:0005524">
    <property type="term" value="F:ATP binding"/>
    <property type="evidence" value="ECO:0007669"/>
    <property type="project" value="UniProtKB-UniRule"/>
</dbReference>
<evidence type="ECO:0000256" key="8">
    <source>
        <dbReference type="ARBA" id="ARBA00022833"/>
    </source>
</evidence>
<keyword evidence="7 13" id="KW-0547">Nucleotide-binding</keyword>
<reference evidence="15 16" key="1">
    <citation type="submission" date="2008-12" db="EMBL/GenBank/DDBJ databases">
        <authorList>
            <person name="Fulton L."/>
            <person name="Clifton S."/>
            <person name="Fulton B."/>
            <person name="Xu J."/>
            <person name="Minx P."/>
            <person name="Pepin K.H."/>
            <person name="Johnson M."/>
            <person name="Bhonagiri V."/>
            <person name="Nash W.E."/>
            <person name="Mardis E.R."/>
            <person name="Wilson R.K."/>
        </authorList>
    </citation>
    <scope>NUCLEOTIDE SEQUENCE [LARGE SCALE GENOMIC DNA]</scope>
    <source>
        <strain evidence="15 16">DSM 12042</strain>
    </source>
</reference>
<feature type="binding site" evidence="13">
    <location>
        <position position="302"/>
    </location>
    <ligand>
        <name>ATP</name>
        <dbReference type="ChEBI" id="CHEBI:30616"/>
    </ligand>
</feature>
<dbReference type="HOGENOM" id="CLU_013528_0_1_9"/>
<keyword evidence="6 13" id="KW-0479">Metal-binding</keyword>
<evidence type="ECO:0000256" key="13">
    <source>
        <dbReference type="HAMAP-Rule" id="MF_00041"/>
    </source>
</evidence>
<accession>B9Y2W8</accession>
<comment type="subunit">
    <text evidence="3 13">Monomer.</text>
</comment>
<name>B9Y2W8_9FIRM</name>
<evidence type="ECO:0000256" key="10">
    <source>
        <dbReference type="ARBA" id="ARBA00022917"/>
    </source>
</evidence>
<comment type="cofactor">
    <cofactor evidence="13">
        <name>Zn(2+)</name>
        <dbReference type="ChEBI" id="CHEBI:29105"/>
    </cofactor>
    <text evidence="13">Binds 1 zinc ion per subunit.</text>
</comment>
<feature type="binding site" evidence="13">
    <location>
        <position position="271"/>
    </location>
    <ligand>
        <name>Zn(2+)</name>
        <dbReference type="ChEBI" id="CHEBI:29105"/>
    </ligand>
</feature>
<gene>
    <name evidence="13 15" type="primary">cysS</name>
    <name evidence="15" type="ORF">HOLDEFILI_00143</name>
</gene>
<evidence type="ECO:0000259" key="14">
    <source>
        <dbReference type="SMART" id="SM00840"/>
    </source>
</evidence>
<dbReference type="CDD" id="cd00672">
    <property type="entry name" value="CysRS_core"/>
    <property type="match status" value="1"/>
</dbReference>
<sequence length="478" mass="54490">MLFLWKTSGLTTWKTFWKASAVKGNESETKEEKVMSIRLYNTLSGKIEEFKPMKPNEVSMYVCGPTVYNHAHIGNARPIIVFDTLRRLFEAQGYTVKYVSNYTDVDDKIIKKAHEENVAEGVVSARYIEAYQKVRDSLNTEPLFATPRVTETMDEIIHFIDELVKTGHAYQVGGDVYFRVGSVPSYGSFSKQNLEDLQVGARIEENTKKENPLDFALWKETDMGIKWQSPWGEGRPGWHTECVVMIHKEFGDQIDIHGGGMDLRFPHHENEVAQSQALFHNSIAHYWLHNAMININGEKMSKSLGNVSWAKDVIEKLGADLVRWLMLSVHYRGELNFSDETIETARKELDKVRTPMKQAYIKSQLANVTVTGCDEDAVKRFIDAMNDDLNTPNGYAEIYETVKKLNQALRQREIQWDQVGAEVGALEKMLEVLGIRLPKVTLSEDDKQVFAEWNAAKAAKDFAQADVKRAILIERGLM</sequence>
<dbReference type="SMART" id="SM00840">
    <property type="entry name" value="DALR_2"/>
    <property type="match status" value="1"/>
</dbReference>
<evidence type="ECO:0000256" key="4">
    <source>
        <dbReference type="ARBA" id="ARBA00022490"/>
    </source>
</evidence>
<evidence type="ECO:0000313" key="16">
    <source>
        <dbReference type="Proteomes" id="UP000005950"/>
    </source>
</evidence>
<evidence type="ECO:0000256" key="6">
    <source>
        <dbReference type="ARBA" id="ARBA00022723"/>
    </source>
</evidence>
<dbReference type="PANTHER" id="PTHR10890:SF3">
    <property type="entry name" value="CYSTEINE--TRNA LIGASE, CYTOPLASMIC"/>
    <property type="match status" value="1"/>
</dbReference>
<evidence type="ECO:0000256" key="1">
    <source>
        <dbReference type="ARBA" id="ARBA00004496"/>
    </source>
</evidence>
<comment type="catalytic activity">
    <reaction evidence="12 13">
        <text>tRNA(Cys) + L-cysteine + ATP = L-cysteinyl-tRNA(Cys) + AMP + diphosphate</text>
        <dbReference type="Rhea" id="RHEA:17773"/>
        <dbReference type="Rhea" id="RHEA-COMP:9661"/>
        <dbReference type="Rhea" id="RHEA-COMP:9679"/>
        <dbReference type="ChEBI" id="CHEBI:30616"/>
        <dbReference type="ChEBI" id="CHEBI:33019"/>
        <dbReference type="ChEBI" id="CHEBI:35235"/>
        <dbReference type="ChEBI" id="CHEBI:78442"/>
        <dbReference type="ChEBI" id="CHEBI:78517"/>
        <dbReference type="ChEBI" id="CHEBI:456215"/>
        <dbReference type="EC" id="6.1.1.16"/>
    </reaction>
</comment>
<keyword evidence="11 13" id="KW-0030">Aminoacyl-tRNA synthetase</keyword>
<dbReference type="EMBL" id="ACCF01000006">
    <property type="protein sequence ID" value="EEF69693.1"/>
    <property type="molecule type" value="Genomic_DNA"/>
</dbReference>
<dbReference type="InterPro" id="IPR032678">
    <property type="entry name" value="tRNA-synt_1_cat_dom"/>
</dbReference>
<protein>
    <recommendedName>
        <fullName evidence="13">Cysteine--tRNA ligase</fullName>
        <ecNumber evidence="13">6.1.1.16</ecNumber>
    </recommendedName>
    <alternativeName>
        <fullName evidence="13">Cysteinyl-tRNA synthetase</fullName>
        <shortName evidence="13">CysRS</shortName>
    </alternativeName>
</protein>
<dbReference type="GO" id="GO:0005829">
    <property type="term" value="C:cytosol"/>
    <property type="evidence" value="ECO:0007669"/>
    <property type="project" value="TreeGrafter"/>
</dbReference>
<comment type="caution">
    <text evidence="15">The sequence shown here is derived from an EMBL/GenBank/DDBJ whole genome shotgun (WGS) entry which is preliminary data.</text>
</comment>
<keyword evidence="4 13" id="KW-0963">Cytoplasm</keyword>
<keyword evidence="10 13" id="KW-0648">Protein biosynthesis</keyword>
<dbReference type="InterPro" id="IPR015273">
    <property type="entry name" value="Cys-tRNA-synt_Ia_DALR"/>
</dbReference>
<evidence type="ECO:0000256" key="2">
    <source>
        <dbReference type="ARBA" id="ARBA00005594"/>
    </source>
</evidence>
<dbReference type="STRING" id="545696.HOLDEFILI_00143"/>
<feature type="domain" description="Cysteinyl-tRNA synthetase class Ia DALR" evidence="14">
    <location>
        <begin position="380"/>
        <end position="442"/>
    </location>
</feature>
<dbReference type="InterPro" id="IPR009080">
    <property type="entry name" value="tRNAsynth_Ia_anticodon-bd"/>
</dbReference>
<comment type="subcellular location">
    <subcellularLocation>
        <location evidence="1 13">Cytoplasm</location>
    </subcellularLocation>
</comment>
<dbReference type="SUPFAM" id="SSF52374">
    <property type="entry name" value="Nucleotidylyl transferase"/>
    <property type="match status" value="1"/>
</dbReference>
<evidence type="ECO:0000256" key="7">
    <source>
        <dbReference type="ARBA" id="ARBA00022741"/>
    </source>
</evidence>
<feature type="short sequence motif" description="'KMSKS' region" evidence="13">
    <location>
        <begin position="299"/>
        <end position="303"/>
    </location>
</feature>
<dbReference type="SUPFAM" id="SSF47323">
    <property type="entry name" value="Anticodon-binding domain of a subclass of class I aminoacyl-tRNA synthetases"/>
    <property type="match status" value="1"/>
</dbReference>
<dbReference type="Proteomes" id="UP000005950">
    <property type="component" value="Unassembled WGS sequence"/>
</dbReference>
<evidence type="ECO:0000256" key="11">
    <source>
        <dbReference type="ARBA" id="ARBA00023146"/>
    </source>
</evidence>
<evidence type="ECO:0000256" key="3">
    <source>
        <dbReference type="ARBA" id="ARBA00011245"/>
    </source>
</evidence>
<dbReference type="InterPro" id="IPR014729">
    <property type="entry name" value="Rossmann-like_a/b/a_fold"/>
</dbReference>
<evidence type="ECO:0000256" key="5">
    <source>
        <dbReference type="ARBA" id="ARBA00022598"/>
    </source>
</evidence>
<proteinExistence type="inferred from homology"/>
<keyword evidence="9 13" id="KW-0067">ATP-binding</keyword>
<dbReference type="AlphaFoldDB" id="B9Y2W8"/>
<keyword evidence="5 13" id="KW-0436">Ligase</keyword>
<dbReference type="InterPro" id="IPR024909">
    <property type="entry name" value="Cys-tRNA/MSH_ligase"/>
</dbReference>
<dbReference type="FunFam" id="3.40.50.620:FF:000130">
    <property type="entry name" value="Cysteine--tRNA ligase"/>
    <property type="match status" value="1"/>
</dbReference>
<dbReference type="PANTHER" id="PTHR10890">
    <property type="entry name" value="CYSTEINYL-TRNA SYNTHETASE"/>
    <property type="match status" value="1"/>
</dbReference>
<dbReference type="eggNOG" id="COG0215">
    <property type="taxonomic scope" value="Bacteria"/>
</dbReference>
<evidence type="ECO:0000313" key="15">
    <source>
        <dbReference type="EMBL" id="EEF69693.1"/>
    </source>
</evidence>
<dbReference type="Pfam" id="PF01406">
    <property type="entry name" value="tRNA-synt_1e"/>
    <property type="match status" value="1"/>
</dbReference>
<dbReference type="PRINTS" id="PR00983">
    <property type="entry name" value="TRNASYNTHCYS"/>
</dbReference>
<dbReference type="NCBIfam" id="TIGR00435">
    <property type="entry name" value="cysS"/>
    <property type="match status" value="1"/>
</dbReference>
<dbReference type="EC" id="6.1.1.16" evidence="13"/>
<dbReference type="GO" id="GO:0006423">
    <property type="term" value="P:cysteinyl-tRNA aminoacylation"/>
    <property type="evidence" value="ECO:0007669"/>
    <property type="project" value="UniProtKB-UniRule"/>
</dbReference>
<dbReference type="GO" id="GO:0008270">
    <property type="term" value="F:zinc ion binding"/>
    <property type="evidence" value="ECO:0007669"/>
    <property type="project" value="UniProtKB-UniRule"/>
</dbReference>
<organism evidence="15 16">
    <name type="scientific">Holdemania filiformis DSM 12042</name>
    <dbReference type="NCBI Taxonomy" id="545696"/>
    <lineage>
        <taxon>Bacteria</taxon>
        <taxon>Bacillati</taxon>
        <taxon>Bacillota</taxon>
        <taxon>Erysipelotrichia</taxon>
        <taxon>Erysipelotrichales</taxon>
        <taxon>Erysipelotrichaceae</taxon>
        <taxon>Holdemania</taxon>
    </lineage>
</organism>
<dbReference type="GO" id="GO:0004817">
    <property type="term" value="F:cysteine-tRNA ligase activity"/>
    <property type="evidence" value="ECO:0007669"/>
    <property type="project" value="UniProtKB-UniRule"/>
</dbReference>
<dbReference type="Gene3D" id="1.20.120.1910">
    <property type="entry name" value="Cysteine-tRNA ligase, C-terminal anti-codon recognition domain"/>
    <property type="match status" value="1"/>
</dbReference>
<feature type="binding site" evidence="13">
    <location>
        <position position="63"/>
    </location>
    <ligand>
        <name>Zn(2+)</name>
        <dbReference type="ChEBI" id="CHEBI:29105"/>
    </ligand>
</feature>
<evidence type="ECO:0000256" key="12">
    <source>
        <dbReference type="ARBA" id="ARBA00047398"/>
    </source>
</evidence>
<dbReference type="HAMAP" id="MF_00041">
    <property type="entry name" value="Cys_tRNA_synth"/>
    <property type="match status" value="1"/>
</dbReference>
<feature type="short sequence motif" description="'HIGH' region" evidence="13">
    <location>
        <begin position="65"/>
        <end position="75"/>
    </location>
</feature>
<feature type="binding site" evidence="13">
    <location>
        <position position="242"/>
    </location>
    <ligand>
        <name>Zn(2+)</name>
        <dbReference type="ChEBI" id="CHEBI:29105"/>
    </ligand>
</feature>
<keyword evidence="8 13" id="KW-0862">Zinc</keyword>
<comment type="similarity">
    <text evidence="2 13">Belongs to the class-I aminoacyl-tRNA synthetase family.</text>
</comment>
<reference evidence="15 16" key="2">
    <citation type="submission" date="2009-02" db="EMBL/GenBank/DDBJ databases">
        <title>Draft genome sequence of Holdemania filiformis DSM 12042.</title>
        <authorList>
            <person name="Sudarsanam P."/>
            <person name="Ley R."/>
            <person name="Guruge J."/>
            <person name="Turnbaugh P.J."/>
            <person name="Mahowald M."/>
            <person name="Liep D."/>
            <person name="Gordon J."/>
        </authorList>
    </citation>
    <scope>NUCLEOTIDE SEQUENCE [LARGE SCALE GENOMIC DNA]</scope>
    <source>
        <strain evidence="15 16">DSM 12042</strain>
    </source>
</reference>
<feature type="binding site" evidence="13">
    <location>
        <position position="267"/>
    </location>
    <ligand>
        <name>Zn(2+)</name>
        <dbReference type="ChEBI" id="CHEBI:29105"/>
    </ligand>
</feature>
<dbReference type="InterPro" id="IPR015803">
    <property type="entry name" value="Cys-tRNA-ligase"/>
</dbReference>
<dbReference type="Gene3D" id="3.40.50.620">
    <property type="entry name" value="HUPs"/>
    <property type="match status" value="1"/>
</dbReference>